<evidence type="ECO:0000256" key="1">
    <source>
        <dbReference type="ARBA" id="ARBA00010515"/>
    </source>
</evidence>
<accession>A0A5K1K088</accession>
<dbReference type="InterPro" id="IPR050300">
    <property type="entry name" value="GDXG_lipolytic_enzyme"/>
</dbReference>
<keyword evidence="4" id="KW-0812">Transmembrane</keyword>
<keyword evidence="2" id="KW-0378">Hydrolase</keyword>
<keyword evidence="4" id="KW-1133">Transmembrane helix</keyword>
<evidence type="ECO:0000259" key="5">
    <source>
        <dbReference type="Pfam" id="PF07859"/>
    </source>
</evidence>
<feature type="transmembrane region" description="Helical" evidence="4">
    <location>
        <begin position="15"/>
        <end position="39"/>
    </location>
</feature>
<dbReference type="Pfam" id="PF07859">
    <property type="entry name" value="Abhydrolase_3"/>
    <property type="match status" value="1"/>
</dbReference>
<organism evidence="6">
    <name type="scientific">Ganoderma boninense</name>
    <dbReference type="NCBI Taxonomy" id="34458"/>
    <lineage>
        <taxon>Eukaryota</taxon>
        <taxon>Fungi</taxon>
        <taxon>Dikarya</taxon>
        <taxon>Basidiomycota</taxon>
        <taxon>Agaricomycotina</taxon>
        <taxon>Agaricomycetes</taxon>
        <taxon>Polyporales</taxon>
        <taxon>Polyporaceae</taxon>
        <taxon>Ganoderma</taxon>
    </lineage>
</organism>
<evidence type="ECO:0000313" key="6">
    <source>
        <dbReference type="EMBL" id="VWO98772.1"/>
    </source>
</evidence>
<dbReference type="InterPro" id="IPR029058">
    <property type="entry name" value="AB_hydrolase_fold"/>
</dbReference>
<evidence type="ECO:0000256" key="3">
    <source>
        <dbReference type="PROSITE-ProRule" id="PRU10038"/>
    </source>
</evidence>
<dbReference type="PANTHER" id="PTHR48081:SF26">
    <property type="entry name" value="ALPHA_BETA HYDROLASE FOLD-3 DOMAIN-CONTAINING PROTEIN"/>
    <property type="match status" value="1"/>
</dbReference>
<dbReference type="InterPro" id="IPR013094">
    <property type="entry name" value="AB_hydrolase_3"/>
</dbReference>
<dbReference type="Gene3D" id="3.40.50.1820">
    <property type="entry name" value="alpha/beta hydrolase"/>
    <property type="match status" value="1"/>
</dbReference>
<feature type="domain" description="Alpha/beta hydrolase fold-3" evidence="5">
    <location>
        <begin position="147"/>
        <end position="376"/>
    </location>
</feature>
<dbReference type="AlphaFoldDB" id="A0A5K1K088"/>
<comment type="similarity">
    <text evidence="1">Belongs to the 'GDXG' lipolytic enzyme family.</text>
</comment>
<evidence type="ECO:0000256" key="4">
    <source>
        <dbReference type="SAM" id="Phobius"/>
    </source>
</evidence>
<dbReference type="PROSITE" id="PS01174">
    <property type="entry name" value="LIPASE_GDXG_SER"/>
    <property type="match status" value="1"/>
</dbReference>
<dbReference type="EMBL" id="LR727166">
    <property type="protein sequence ID" value="VWO98772.1"/>
    <property type="molecule type" value="Genomic_DNA"/>
</dbReference>
<dbReference type="PANTHER" id="PTHR48081">
    <property type="entry name" value="AB HYDROLASE SUPERFAMILY PROTEIN C4A8.06C"/>
    <property type="match status" value="1"/>
</dbReference>
<proteinExistence type="inferred from homology"/>
<sequence length="398" mass="43953">MALSMPLTRRQPFKTFYIVYLLITIIFFHLPYLCIRFALPRSRPARSWSLKRSILVTVYREILIKLPTKLGLDASRKPPKSNDELRGASFVWIEGLDKDSDAFCGELRKAASVTGVQPGKVLAYWIFRPGTVVPQNLKATEGEEVALYIHGGAFILGSAHPDSETCTLSHGILAHSSTLSRVLSVDYRLAAAAPDVPKNPFPAALLDCVTAYHYLVREMGFAPEKITIAGDSAGGNLALATTRHFVESSISGLGPPGRLISFSSWLDISDSRNGPSDPRIRNQESDIISNRSTYHHRAYLGPLVDTDERKTNRYLSPVSPHITTTEGLFKGFPRTYVSAGGLEMIVDDSIVVAEMMKADGVDVVLDIEPDAIHDYMGFAWMEPERTTGLKKVGEWLDT</sequence>
<protein>
    <submittedName>
        <fullName evidence="6">Mannitol dehydrogenase</fullName>
    </submittedName>
</protein>
<feature type="active site" evidence="3">
    <location>
        <position position="232"/>
    </location>
</feature>
<gene>
    <name evidence="6" type="primary">Q32WF7</name>
</gene>
<dbReference type="SUPFAM" id="SSF53474">
    <property type="entry name" value="alpha/beta-Hydrolases"/>
    <property type="match status" value="1"/>
</dbReference>
<keyword evidence="4" id="KW-0472">Membrane</keyword>
<name>A0A5K1K088_9APHY</name>
<reference evidence="6" key="1">
    <citation type="submission" date="2019-10" db="EMBL/GenBank/DDBJ databases">
        <authorList>
            <person name="Nor Muhammad N."/>
        </authorList>
    </citation>
    <scope>NUCLEOTIDE SEQUENCE</scope>
</reference>
<evidence type="ECO:0000256" key="2">
    <source>
        <dbReference type="ARBA" id="ARBA00022801"/>
    </source>
</evidence>
<dbReference type="InterPro" id="IPR033140">
    <property type="entry name" value="Lipase_GDXG_put_SER_AS"/>
</dbReference>
<dbReference type="GO" id="GO:0016787">
    <property type="term" value="F:hydrolase activity"/>
    <property type="evidence" value="ECO:0007669"/>
    <property type="project" value="UniProtKB-KW"/>
</dbReference>